<dbReference type="RefSeq" id="WP_128700793.1">
    <property type="nucleotide sequence ID" value="NZ_CP019384.1"/>
</dbReference>
<sequence length="76" mass="8281">MAKGLIPYKVVIEFEKGEFLNGVILYKVNDGGQISRIKSIGIKDAAFNKSTLNGVLQKFIKHANQSEGVSDGQVDL</sequence>
<accession>A0A410P6L1</accession>
<reference evidence="1 2" key="1">
    <citation type="submission" date="2017-01" db="EMBL/GenBank/DDBJ databases">
        <title>First insights into the biology of 'candidatus Vampirococcus archaeovorus'.</title>
        <authorList>
            <person name="Kizina J."/>
            <person name="Jordan S."/>
            <person name="Stueber K."/>
            <person name="Reinhardt R."/>
            <person name="Harder J."/>
        </authorList>
    </citation>
    <scope>NUCLEOTIDE SEQUENCE [LARGE SCALE GENOMIC DNA]</scope>
    <source>
        <strain evidence="1 2">LiM</strain>
    </source>
</reference>
<keyword evidence="2" id="KW-1185">Reference proteome</keyword>
<name>A0A410P6L1_VELA1</name>
<evidence type="ECO:0000313" key="1">
    <source>
        <dbReference type="EMBL" id="QAT17827.1"/>
    </source>
</evidence>
<evidence type="ECO:0000313" key="2">
    <source>
        <dbReference type="Proteomes" id="UP000287243"/>
    </source>
</evidence>
<proteinExistence type="predicted"/>
<dbReference type="KEGG" id="vai:BU251_08875"/>
<dbReference type="Proteomes" id="UP000287243">
    <property type="component" value="Chromosome"/>
</dbReference>
<dbReference type="EMBL" id="CP019384">
    <property type="protein sequence ID" value="QAT17827.1"/>
    <property type="molecule type" value="Genomic_DNA"/>
</dbReference>
<dbReference type="AlphaFoldDB" id="A0A410P6L1"/>
<protein>
    <submittedName>
        <fullName evidence="1">Uncharacterized protein</fullName>
    </submittedName>
</protein>
<gene>
    <name evidence="1" type="ORF">BU251_08875</name>
</gene>
<organism evidence="1 2">
    <name type="scientific">Velamenicoccus archaeovorus</name>
    <dbReference type="NCBI Taxonomy" id="1930593"/>
    <lineage>
        <taxon>Bacteria</taxon>
        <taxon>Pseudomonadati</taxon>
        <taxon>Candidatus Omnitrophota</taxon>
        <taxon>Candidatus Velamenicoccus</taxon>
    </lineage>
</organism>